<organism evidence="2 3">
    <name type="scientific">Luteibacter yeojuensis</name>
    <dbReference type="NCBI Taxonomy" id="345309"/>
    <lineage>
        <taxon>Bacteria</taxon>
        <taxon>Pseudomonadati</taxon>
        <taxon>Pseudomonadota</taxon>
        <taxon>Gammaproteobacteria</taxon>
        <taxon>Lysobacterales</taxon>
        <taxon>Rhodanobacteraceae</taxon>
        <taxon>Luteibacter</taxon>
    </lineage>
</organism>
<feature type="chain" id="PRO_5002462897" description="CBM-cenC domain-containing protein" evidence="1">
    <location>
        <begin position="24"/>
        <end position="188"/>
    </location>
</feature>
<dbReference type="EMBL" id="JZRB01000030">
    <property type="protein sequence ID" value="KJV30873.1"/>
    <property type="molecule type" value="Genomic_DNA"/>
</dbReference>
<name>A0A0F3KI32_9GAMM</name>
<proteinExistence type="predicted"/>
<sequence length="188" mass="19039">MIPRAIPLGLALAAFALSAPVAAGEGGNLAGLPACSSQGNPGACRLPIVNGDFTADPYTGWERDGTVSHADGAAMLTPGSSIRQAVAINTLGDPAEAGYAVQLRVLGESDDGEVELRLALSDDQGGHAVPLASTRATVRRHAWTTVDLSGAGVPFAAPAHVLVSVANLGPSTRVQLDDVHVVESVDAF</sequence>
<evidence type="ECO:0000313" key="2">
    <source>
        <dbReference type="EMBL" id="KJV30873.1"/>
    </source>
</evidence>
<keyword evidence="1" id="KW-0732">Signal</keyword>
<dbReference type="Proteomes" id="UP000033651">
    <property type="component" value="Unassembled WGS sequence"/>
</dbReference>
<evidence type="ECO:0000313" key="3">
    <source>
        <dbReference type="Proteomes" id="UP000033651"/>
    </source>
</evidence>
<evidence type="ECO:0008006" key="4">
    <source>
        <dbReference type="Google" id="ProtNLM"/>
    </source>
</evidence>
<protein>
    <recommendedName>
        <fullName evidence="4">CBM-cenC domain-containing protein</fullName>
    </recommendedName>
</protein>
<comment type="caution">
    <text evidence="2">The sequence shown here is derived from an EMBL/GenBank/DDBJ whole genome shotgun (WGS) entry which is preliminary data.</text>
</comment>
<dbReference type="AlphaFoldDB" id="A0A0F3KI32"/>
<gene>
    <name evidence="2" type="ORF">VI08_14060</name>
</gene>
<dbReference type="PATRIC" id="fig|345309.4.peg.2415"/>
<reference evidence="2 3" key="1">
    <citation type="submission" date="2015-03" db="EMBL/GenBank/DDBJ databases">
        <title>Draft genome sequence of Luteibacter yeojuensis strain SU11.</title>
        <authorList>
            <person name="Sulaiman J."/>
            <person name="Priya K."/>
            <person name="Chan K.-G."/>
        </authorList>
    </citation>
    <scope>NUCLEOTIDE SEQUENCE [LARGE SCALE GENOMIC DNA]</scope>
    <source>
        <strain evidence="2 3">SU11</strain>
    </source>
</reference>
<feature type="signal peptide" evidence="1">
    <location>
        <begin position="1"/>
        <end position="23"/>
    </location>
</feature>
<accession>A0A0F3KI32</accession>
<evidence type="ECO:0000256" key="1">
    <source>
        <dbReference type="SAM" id="SignalP"/>
    </source>
</evidence>
<keyword evidence="3" id="KW-1185">Reference proteome</keyword>